<dbReference type="AlphaFoldDB" id="A0AAU8LVN4"/>
<evidence type="ECO:0000259" key="2">
    <source>
        <dbReference type="Pfam" id="PF01850"/>
    </source>
</evidence>
<dbReference type="PANTHER" id="PTHR35901">
    <property type="entry name" value="RIBONUCLEASE VAPC3"/>
    <property type="match status" value="1"/>
</dbReference>
<accession>A0AAU8LVN4</accession>
<dbReference type="EMBL" id="CP159373">
    <property type="protein sequence ID" value="XCN73342.1"/>
    <property type="molecule type" value="Genomic_DNA"/>
</dbReference>
<dbReference type="InterPro" id="IPR051619">
    <property type="entry name" value="TypeII_TA_RNase_PINc/VapC"/>
</dbReference>
<dbReference type="Pfam" id="PF01850">
    <property type="entry name" value="PIN"/>
    <property type="match status" value="1"/>
</dbReference>
<sequence>MIVADTNIITYFLLPSSCSDDLDALYKAEPDWAVPTLWRSEFRNVLALYLRKEIITLKQAVRLVENADSIVAHNEFTVSSAEVLTLVDQSSCSAYDCEFIALAHTLETQLVTQDKKVLREFPETAVSISDFFVHHN</sequence>
<gene>
    <name evidence="3" type="ORF">Q3M24_00895</name>
</gene>
<dbReference type="InterPro" id="IPR044153">
    <property type="entry name" value="PIN_Pae0151-like"/>
</dbReference>
<dbReference type="Gene3D" id="3.40.50.1010">
    <property type="entry name" value="5'-nuclease"/>
    <property type="match status" value="1"/>
</dbReference>
<dbReference type="KEGG" id="eaj:Q3M24_00895"/>
<dbReference type="PANTHER" id="PTHR35901:SF1">
    <property type="entry name" value="EXONUCLEASE VAPC9"/>
    <property type="match status" value="1"/>
</dbReference>
<dbReference type="CDD" id="cd09873">
    <property type="entry name" value="PIN_Pae0151-like"/>
    <property type="match status" value="1"/>
</dbReference>
<reference evidence="3" key="2">
    <citation type="submission" date="2024-06" db="EMBL/GenBank/DDBJ databases">
        <authorList>
            <person name="Plum-Jensen L.E."/>
            <person name="Schramm A."/>
            <person name="Marshall I.P.G."/>
        </authorList>
    </citation>
    <scope>NUCLEOTIDE SEQUENCE</scope>
    <source>
        <strain evidence="3">Rat1</strain>
    </source>
</reference>
<dbReference type="SUPFAM" id="SSF88723">
    <property type="entry name" value="PIN domain-like"/>
    <property type="match status" value="1"/>
</dbReference>
<name>A0AAU8LVN4_9BACT</name>
<protein>
    <submittedName>
        <fullName evidence="3">Type II toxin-antitoxin system VapC family toxin</fullName>
    </submittedName>
</protein>
<organism evidence="3">
    <name type="scientific">Candidatus Electrothrix aestuarii</name>
    <dbReference type="NCBI Taxonomy" id="3062594"/>
    <lineage>
        <taxon>Bacteria</taxon>
        <taxon>Pseudomonadati</taxon>
        <taxon>Thermodesulfobacteriota</taxon>
        <taxon>Desulfobulbia</taxon>
        <taxon>Desulfobulbales</taxon>
        <taxon>Desulfobulbaceae</taxon>
        <taxon>Candidatus Electrothrix</taxon>
    </lineage>
</organism>
<dbReference type="InterPro" id="IPR002716">
    <property type="entry name" value="PIN_dom"/>
</dbReference>
<evidence type="ECO:0000313" key="3">
    <source>
        <dbReference type="EMBL" id="XCN73342.1"/>
    </source>
</evidence>
<evidence type="ECO:0000256" key="1">
    <source>
        <dbReference type="ARBA" id="ARBA00022842"/>
    </source>
</evidence>
<dbReference type="InterPro" id="IPR029060">
    <property type="entry name" value="PIN-like_dom_sf"/>
</dbReference>
<keyword evidence="1" id="KW-0460">Magnesium</keyword>
<reference evidence="3" key="1">
    <citation type="journal article" date="2024" name="Syst. Appl. Microbiol.">
        <title>First single-strain enrichments of Electrothrix cable bacteria, description of E. aestuarii sp. nov. and E. rattekaaiensis sp. nov., and proposal of a cable bacteria taxonomy following the rules of the SeqCode.</title>
        <authorList>
            <person name="Plum-Jensen L.E."/>
            <person name="Schramm A."/>
            <person name="Marshall I.P.G."/>
        </authorList>
    </citation>
    <scope>NUCLEOTIDE SEQUENCE</scope>
    <source>
        <strain evidence="3">Rat1</strain>
    </source>
</reference>
<proteinExistence type="predicted"/>
<feature type="domain" description="PIN" evidence="2">
    <location>
        <begin position="2"/>
        <end position="118"/>
    </location>
</feature>